<dbReference type="AlphaFoldDB" id="A0A8T9INK8"/>
<dbReference type="RefSeq" id="WP_242105940.1">
    <property type="nucleotide sequence ID" value="NZ_CP093445.1"/>
</dbReference>
<gene>
    <name evidence="1" type="ORF">MOV10_09045</name>
</gene>
<dbReference type="Pfam" id="PF02810">
    <property type="entry name" value="SEC-C"/>
    <property type="match status" value="1"/>
</dbReference>
<sequence length="788" mass="92016">MAITKNNHYIPQWYQKSFMDEKVDQLCYYQHKVIKLPSGTYKNISKPKWNKTAQIFYKEHLYSTFFNSQISDEIERKLFGPIDENGAKAVRAFMCDDISEWHRNFQSFFIYIDAQKIRTPKGLDWIRSKYPSLSSNELMQEMQAIRALHCTLWSEGVRELVSAEDSDVKFIISDHPVTIYNYACPPDNEQCLYPNDPDIALKGSQTIFPLNKNRCLILTNLEYAKDPDNSNPLEKRTNSRKTRQSMVNTIEFINKRKLTSDEVEKINYIIKSRSNESIASGRLEWLDINNKNSYIWSELRHTTLPPSDELYRYGGEMYASYENGESYYQDSFGRTNPQNKYLLKNVDEKKLKRNDDCGCGSGKKYKKCCLSLEPEKRTSWTHLSIRERNLILCNAIKNILGLESGKTWDDVRKNISGEQIKKIYEIYGSLWPSDTDIYDLLPKPDNKSRGLYTGIIDIRTIGINALGMSPYFDELLIQNPILNPNTIKRDFNPISEPNKSKYQAIKDFLFILNLEPYIYNGLINLIPDPCSFDNHLHREMLEIAQKRKSHSVLTEKEKKLFFFLMTEDVLNATYCKSKASRIEVIKYIFPNMPSNEITHLIEALDVEAKTNPLVLLSETEFKNGGQFVPFCMAPNYEMSMFIAQATGSVIITDSESRWHEFQTHKQLNIEINNSARYGMFDHEYSIKINHDINSILKQVHSDKCHTFKKLLETINTKDRSYMQKEVLNSFMYHFKNVMLDESITHKTRKMKLFAPEHGFFDNNVLRLLLKSDCNQYLDKVNLVIHLFA</sequence>
<dbReference type="SUPFAM" id="SSF103642">
    <property type="entry name" value="Sec-C motif"/>
    <property type="match status" value="1"/>
</dbReference>
<dbReference type="Pfam" id="PF14022">
    <property type="entry name" value="DUF4238"/>
    <property type="match status" value="1"/>
</dbReference>
<dbReference type="EMBL" id="CP093445">
    <property type="protein sequence ID" value="UNO35703.1"/>
    <property type="molecule type" value="Genomic_DNA"/>
</dbReference>
<reference evidence="1" key="1">
    <citation type="submission" date="2022-03" db="EMBL/GenBank/DDBJ databases">
        <title>Genome Sequence of a New Salmonella enterica Strain (Salmonella Abeokuta) isolated from Poultry Feed in Nigeria.</title>
        <authorList>
            <person name="Fagbamila I."/>
            <person name="Barco L."/>
            <person name="Monorella C."/>
            <person name="Beld M.V.D."/>
            <person name="Mooijman K."/>
            <person name="Hernandez-Segura A."/>
            <person name="Orsini M."/>
            <person name="Ajayi O."/>
            <person name="Ngulukun S."/>
            <person name="Jambalang A.-R."/>
            <person name="Sati N."/>
            <person name="Emmennaa P."/>
            <person name="Ankeli P."/>
            <person name="Muhammad M."/>
        </authorList>
    </citation>
    <scope>NUCLEOTIDE SEQUENCE</scope>
    <source>
        <strain evidence="1">OG19FER4</strain>
    </source>
</reference>
<dbReference type="InterPro" id="IPR004027">
    <property type="entry name" value="SEC_C_motif"/>
</dbReference>
<name>A0A8T9INK8_SALET</name>
<organism evidence="1">
    <name type="scientific">Salmonella enterica subsp. enterica serovar Abeokuta</name>
    <dbReference type="NCBI Taxonomy" id="2926665"/>
    <lineage>
        <taxon>Bacteria</taxon>
        <taxon>Pseudomonadati</taxon>
        <taxon>Pseudomonadota</taxon>
        <taxon>Gammaproteobacteria</taxon>
        <taxon>Enterobacterales</taxon>
        <taxon>Enterobacteriaceae</taxon>
        <taxon>Salmonella</taxon>
    </lineage>
</organism>
<evidence type="ECO:0000313" key="1">
    <source>
        <dbReference type="EMBL" id="UNO35703.1"/>
    </source>
</evidence>
<dbReference type="InterPro" id="IPR025332">
    <property type="entry name" value="DUF4238"/>
</dbReference>
<proteinExistence type="predicted"/>
<protein>
    <submittedName>
        <fullName evidence="1">DUF4238 domain-containing protein</fullName>
    </submittedName>
</protein>
<dbReference type="Gene3D" id="3.10.450.50">
    <property type="match status" value="1"/>
</dbReference>
<accession>A0A8T9INK8</accession>